<dbReference type="Proteomes" id="UP000730482">
    <property type="component" value="Unassembled WGS sequence"/>
</dbReference>
<proteinExistence type="predicted"/>
<evidence type="ECO:0000313" key="3">
    <source>
        <dbReference type="Proteomes" id="UP000730482"/>
    </source>
</evidence>
<dbReference type="RefSeq" id="WP_212009743.1">
    <property type="nucleotide sequence ID" value="NZ_JAAFYZ010000042.1"/>
</dbReference>
<accession>A0ABS5KQ95</accession>
<feature type="transmembrane region" description="Helical" evidence="1">
    <location>
        <begin position="42"/>
        <end position="64"/>
    </location>
</feature>
<name>A0ABS5KQ95_9ACTN</name>
<organism evidence="2 3">
    <name type="scientific">Catenulispora pinistramenti</name>
    <dbReference type="NCBI Taxonomy" id="2705254"/>
    <lineage>
        <taxon>Bacteria</taxon>
        <taxon>Bacillati</taxon>
        <taxon>Actinomycetota</taxon>
        <taxon>Actinomycetes</taxon>
        <taxon>Catenulisporales</taxon>
        <taxon>Catenulisporaceae</taxon>
        <taxon>Catenulispora</taxon>
    </lineage>
</organism>
<gene>
    <name evidence="2" type="ORF">KGQ19_14975</name>
</gene>
<keyword evidence="3" id="KW-1185">Reference proteome</keyword>
<keyword evidence="1" id="KW-0812">Transmembrane</keyword>
<sequence>MAGVGGRLASELDGGGVVTMQENDVSGVSYAESGEPRGYTRWLLMIAGLASSVTVNAILLVYVAKGGVHQ</sequence>
<dbReference type="EMBL" id="JAAFYZ010000042">
    <property type="protein sequence ID" value="MBS2548169.1"/>
    <property type="molecule type" value="Genomic_DNA"/>
</dbReference>
<evidence type="ECO:0000256" key="1">
    <source>
        <dbReference type="SAM" id="Phobius"/>
    </source>
</evidence>
<keyword evidence="1" id="KW-0472">Membrane</keyword>
<reference evidence="2 3" key="1">
    <citation type="submission" date="2020-02" db="EMBL/GenBank/DDBJ databases">
        <title>Acidophilic actinobacteria isolated from forest soil.</title>
        <authorList>
            <person name="Golinska P."/>
        </authorList>
    </citation>
    <scope>NUCLEOTIDE SEQUENCE [LARGE SCALE GENOMIC DNA]</scope>
    <source>
        <strain evidence="2 3">NL8</strain>
    </source>
</reference>
<protein>
    <submittedName>
        <fullName evidence="2">Uncharacterized protein</fullName>
    </submittedName>
</protein>
<comment type="caution">
    <text evidence="2">The sequence shown here is derived from an EMBL/GenBank/DDBJ whole genome shotgun (WGS) entry which is preliminary data.</text>
</comment>
<keyword evidence="1" id="KW-1133">Transmembrane helix</keyword>
<evidence type="ECO:0000313" key="2">
    <source>
        <dbReference type="EMBL" id="MBS2548169.1"/>
    </source>
</evidence>